<keyword evidence="9" id="KW-1185">Reference proteome</keyword>
<comment type="similarity">
    <text evidence="5">Belongs to the RimM family.</text>
</comment>
<dbReference type="Pfam" id="PF24986">
    <property type="entry name" value="PRC_RimM"/>
    <property type="match status" value="1"/>
</dbReference>
<dbReference type="STRING" id="1862672.BO225_04385"/>
<dbReference type="Proteomes" id="UP000186705">
    <property type="component" value="Unassembled WGS sequence"/>
</dbReference>
<proteinExistence type="inferred from homology"/>
<dbReference type="SUPFAM" id="SSF50346">
    <property type="entry name" value="PRC-barrel domain"/>
    <property type="match status" value="1"/>
</dbReference>
<dbReference type="Gene3D" id="2.40.30.60">
    <property type="entry name" value="RimM"/>
    <property type="match status" value="1"/>
</dbReference>
<dbReference type="InterPro" id="IPR056792">
    <property type="entry name" value="PRC_RimM"/>
</dbReference>
<evidence type="ECO:0000313" key="8">
    <source>
        <dbReference type="EMBL" id="OLU46924.1"/>
    </source>
</evidence>
<dbReference type="InterPro" id="IPR036976">
    <property type="entry name" value="RimM_N_sf"/>
</dbReference>
<organism evidence="8 9">
    <name type="scientific">Dubosiella newyorkensis</name>
    <dbReference type="NCBI Taxonomy" id="1862672"/>
    <lineage>
        <taxon>Bacteria</taxon>
        <taxon>Bacillati</taxon>
        <taxon>Bacillota</taxon>
        <taxon>Erysipelotrichia</taxon>
        <taxon>Erysipelotrichales</taxon>
        <taxon>Erysipelotrichaceae</taxon>
        <taxon>Dubosiella</taxon>
    </lineage>
</organism>
<dbReference type="GO" id="GO:0005840">
    <property type="term" value="C:ribosome"/>
    <property type="evidence" value="ECO:0007669"/>
    <property type="project" value="InterPro"/>
</dbReference>
<dbReference type="GO" id="GO:0005737">
    <property type="term" value="C:cytoplasm"/>
    <property type="evidence" value="ECO:0007669"/>
    <property type="project" value="UniProtKB-SubCell"/>
</dbReference>
<dbReference type="AlphaFoldDB" id="A0A1U7NNL5"/>
<accession>A0A1U7NNL5</accession>
<dbReference type="Pfam" id="PF01782">
    <property type="entry name" value="RimM"/>
    <property type="match status" value="1"/>
</dbReference>
<evidence type="ECO:0000313" key="9">
    <source>
        <dbReference type="Proteomes" id="UP000186705"/>
    </source>
</evidence>
<dbReference type="SUPFAM" id="SSF50447">
    <property type="entry name" value="Translation proteins"/>
    <property type="match status" value="1"/>
</dbReference>
<dbReference type="InterPro" id="IPR009000">
    <property type="entry name" value="Transl_B-barrel_sf"/>
</dbReference>
<dbReference type="OrthoDB" id="9810331at2"/>
<dbReference type="Gene3D" id="2.30.30.240">
    <property type="entry name" value="PRC-barrel domain"/>
    <property type="match status" value="1"/>
</dbReference>
<evidence type="ECO:0000259" key="6">
    <source>
        <dbReference type="Pfam" id="PF01782"/>
    </source>
</evidence>
<evidence type="ECO:0000256" key="2">
    <source>
        <dbReference type="ARBA" id="ARBA00022517"/>
    </source>
</evidence>
<name>A0A1U7NNL5_9FIRM</name>
<dbReference type="RefSeq" id="WP_076341072.1">
    <property type="nucleotide sequence ID" value="NZ_CAJTMI010000018.1"/>
</dbReference>
<dbReference type="InterPro" id="IPR011961">
    <property type="entry name" value="RimM"/>
</dbReference>
<keyword evidence="4 5" id="KW-0143">Chaperone</keyword>
<feature type="domain" description="Ribosome maturation factor RimM PRC barrel" evidence="7">
    <location>
        <begin position="95"/>
        <end position="159"/>
    </location>
</feature>
<evidence type="ECO:0000259" key="7">
    <source>
        <dbReference type="Pfam" id="PF24986"/>
    </source>
</evidence>
<dbReference type="InterPro" id="IPR011033">
    <property type="entry name" value="PRC_barrel-like_sf"/>
</dbReference>
<protein>
    <recommendedName>
        <fullName evidence="5">Ribosome maturation factor RimM</fullName>
    </recommendedName>
</protein>
<dbReference type="PANTHER" id="PTHR33692">
    <property type="entry name" value="RIBOSOME MATURATION FACTOR RIMM"/>
    <property type="match status" value="1"/>
</dbReference>
<comment type="domain">
    <text evidence="5">The PRC barrel domain binds ribosomal protein uS19.</text>
</comment>
<reference evidence="8 9" key="1">
    <citation type="submission" date="2016-11" db="EMBL/GenBank/DDBJ databases">
        <title>Description of two novel members of the family Erysipelotrichaceae: Ileibacterium lipovorans gen. nov., sp. nov. and Dubosiella newyorkensis, gen. nov., sp. nov.</title>
        <authorList>
            <person name="Cox L.M."/>
            <person name="Sohn J."/>
            <person name="Tyrrell K.L."/>
            <person name="Citron D.M."/>
            <person name="Lawson P.A."/>
            <person name="Patel N.B."/>
            <person name="Iizumi T."/>
            <person name="Perez-Perez G.I."/>
            <person name="Goldstein E.J."/>
            <person name="Blaser M.J."/>
        </authorList>
    </citation>
    <scope>NUCLEOTIDE SEQUENCE [LARGE SCALE GENOMIC DNA]</scope>
    <source>
        <strain evidence="8 9">NYU-BL-A4</strain>
    </source>
</reference>
<dbReference type="GO" id="GO:0043022">
    <property type="term" value="F:ribosome binding"/>
    <property type="evidence" value="ECO:0007669"/>
    <property type="project" value="InterPro"/>
</dbReference>
<dbReference type="PANTHER" id="PTHR33692:SF1">
    <property type="entry name" value="RIBOSOME MATURATION FACTOR RIMM"/>
    <property type="match status" value="1"/>
</dbReference>
<dbReference type="EMBL" id="MPKA01000057">
    <property type="protein sequence ID" value="OLU46924.1"/>
    <property type="molecule type" value="Genomic_DNA"/>
</dbReference>
<comment type="subunit">
    <text evidence="5">Binds ribosomal protein uS19.</text>
</comment>
<dbReference type="GO" id="GO:0042274">
    <property type="term" value="P:ribosomal small subunit biogenesis"/>
    <property type="evidence" value="ECO:0007669"/>
    <property type="project" value="UniProtKB-UniRule"/>
</dbReference>
<dbReference type="GeneID" id="78275187"/>
<keyword evidence="2 5" id="KW-0690">Ribosome biogenesis</keyword>
<gene>
    <name evidence="5" type="primary">rimM</name>
    <name evidence="8" type="ORF">BO225_04385</name>
</gene>
<keyword evidence="1 5" id="KW-0963">Cytoplasm</keyword>
<comment type="subcellular location">
    <subcellularLocation>
        <location evidence="5">Cytoplasm</location>
    </subcellularLocation>
</comment>
<dbReference type="HAMAP" id="MF_00014">
    <property type="entry name" value="Ribosome_mat_RimM"/>
    <property type="match status" value="1"/>
</dbReference>
<evidence type="ECO:0000256" key="4">
    <source>
        <dbReference type="ARBA" id="ARBA00023186"/>
    </source>
</evidence>
<dbReference type="InterPro" id="IPR002676">
    <property type="entry name" value="RimM_N"/>
</dbReference>
<evidence type="ECO:0000256" key="3">
    <source>
        <dbReference type="ARBA" id="ARBA00022552"/>
    </source>
</evidence>
<sequence>MIKVAKIINTHGLKGECKLYLITDEAEHRFEKGRTLYIDEKEPIVVERFRMQKGFGYAYFKGIETIEQAEALKGKSLYFPIEDLPELSDDEFYYHELVDCTVYNENGEELGKVVDILETGPNIVLRIQKGKDSFLVPFVDAFILDVDRNQRTIKIKELEGLR</sequence>
<dbReference type="GO" id="GO:0006364">
    <property type="term" value="P:rRNA processing"/>
    <property type="evidence" value="ECO:0007669"/>
    <property type="project" value="UniProtKB-UniRule"/>
</dbReference>
<feature type="domain" description="RimM N-terminal" evidence="6">
    <location>
        <begin position="4"/>
        <end position="82"/>
    </location>
</feature>
<evidence type="ECO:0000256" key="1">
    <source>
        <dbReference type="ARBA" id="ARBA00022490"/>
    </source>
</evidence>
<evidence type="ECO:0000256" key="5">
    <source>
        <dbReference type="HAMAP-Rule" id="MF_00014"/>
    </source>
</evidence>
<dbReference type="NCBIfam" id="TIGR02273">
    <property type="entry name" value="16S_RimM"/>
    <property type="match status" value="1"/>
</dbReference>
<comment type="caution">
    <text evidence="8">The sequence shown here is derived from an EMBL/GenBank/DDBJ whole genome shotgun (WGS) entry which is preliminary data.</text>
</comment>
<keyword evidence="3 5" id="KW-0698">rRNA processing</keyword>
<comment type="function">
    <text evidence="5">An accessory protein needed during the final step in the assembly of 30S ribosomal subunit, possibly for assembly of the head region. Essential for efficient processing of 16S rRNA. May be needed both before and after RbfA during the maturation of 16S rRNA. It has affinity for free ribosomal 30S subunits but not for 70S ribosomes.</text>
</comment>